<dbReference type="Proteomes" id="UP000290900">
    <property type="component" value="Unassembled WGS sequence"/>
</dbReference>
<evidence type="ECO:0000256" key="2">
    <source>
        <dbReference type="ARBA" id="ARBA00004496"/>
    </source>
</evidence>
<evidence type="ECO:0000256" key="6">
    <source>
        <dbReference type="ARBA" id="ARBA00022771"/>
    </source>
</evidence>
<evidence type="ECO:0000256" key="9">
    <source>
        <dbReference type="ARBA" id="ARBA00038064"/>
    </source>
</evidence>
<dbReference type="Pfam" id="PF12171">
    <property type="entry name" value="zf-C2H2_jaz"/>
    <property type="match status" value="1"/>
</dbReference>
<evidence type="ECO:0000256" key="3">
    <source>
        <dbReference type="ARBA" id="ARBA00022490"/>
    </source>
</evidence>
<keyword evidence="7" id="KW-0862">Zinc</keyword>
<reference evidence="13 14" key="1">
    <citation type="submission" date="2018-12" db="EMBL/GenBank/DDBJ databases">
        <authorList>
            <person name="Tiukova I."/>
            <person name="Dainat J."/>
        </authorList>
    </citation>
    <scope>NUCLEOTIDE SEQUENCE [LARGE SCALE GENOMIC DNA]</scope>
</reference>
<proteinExistence type="inferred from homology"/>
<name>A0A448YKG2_BRENA</name>
<dbReference type="SUPFAM" id="SSF57667">
    <property type="entry name" value="beta-beta-alpha zinc fingers"/>
    <property type="match status" value="1"/>
</dbReference>
<dbReference type="InterPro" id="IPR013087">
    <property type="entry name" value="Znf_C2H2_type"/>
</dbReference>
<dbReference type="PROSITE" id="PS50157">
    <property type="entry name" value="ZINC_FINGER_C2H2_2"/>
    <property type="match status" value="1"/>
</dbReference>
<dbReference type="Gene3D" id="3.30.160.60">
    <property type="entry name" value="Classic Zinc Finger"/>
    <property type="match status" value="1"/>
</dbReference>
<dbReference type="OrthoDB" id="24683at2759"/>
<comment type="subcellular location">
    <subcellularLocation>
        <location evidence="2">Cytoplasm</location>
    </subcellularLocation>
    <subcellularLocation>
        <location evidence="1">Nucleus</location>
    </subcellularLocation>
</comment>
<keyword evidence="4" id="KW-0690">Ribosome biogenesis</keyword>
<keyword evidence="3" id="KW-0963">Cytoplasm</keyword>
<evidence type="ECO:0000313" key="13">
    <source>
        <dbReference type="EMBL" id="VEU21425.1"/>
    </source>
</evidence>
<dbReference type="EMBL" id="CAACVR010000012">
    <property type="protein sequence ID" value="VEU21425.1"/>
    <property type="molecule type" value="Genomic_DNA"/>
</dbReference>
<dbReference type="PANTHER" id="PTHR46095:SF1">
    <property type="entry name" value="ZINC FINGER PROTEIN 593"/>
    <property type="match status" value="1"/>
</dbReference>
<evidence type="ECO:0000256" key="1">
    <source>
        <dbReference type="ARBA" id="ARBA00004123"/>
    </source>
</evidence>
<dbReference type="SMART" id="SM00451">
    <property type="entry name" value="ZnF_U1"/>
    <property type="match status" value="1"/>
</dbReference>
<dbReference type="InterPro" id="IPR022755">
    <property type="entry name" value="Znf_C2H2_jaz"/>
</dbReference>
<evidence type="ECO:0000259" key="12">
    <source>
        <dbReference type="PROSITE" id="PS50157"/>
    </source>
</evidence>
<dbReference type="GO" id="GO:0042254">
    <property type="term" value="P:ribosome biogenesis"/>
    <property type="evidence" value="ECO:0007669"/>
    <property type="project" value="UniProtKB-KW"/>
</dbReference>
<feature type="domain" description="C2H2-type" evidence="12">
    <location>
        <begin position="49"/>
        <end position="78"/>
    </location>
</feature>
<dbReference type="GO" id="GO:0005634">
    <property type="term" value="C:nucleus"/>
    <property type="evidence" value="ECO:0007669"/>
    <property type="project" value="UniProtKB-SubCell"/>
</dbReference>
<dbReference type="FunFam" id="3.30.160.60:FF:000299">
    <property type="entry name" value="Zinc finger protein 593"/>
    <property type="match status" value="1"/>
</dbReference>
<evidence type="ECO:0000313" key="14">
    <source>
        <dbReference type="Proteomes" id="UP000290900"/>
    </source>
</evidence>
<dbReference type="InParanoid" id="A0A448YKG2"/>
<evidence type="ECO:0000256" key="8">
    <source>
        <dbReference type="ARBA" id="ARBA00023242"/>
    </source>
</evidence>
<sequence>MGRYSVKRYKTKRRTRDLDLIHSDLSTPESIQRLKHQAYDEDKPGLGQYYCIHCAKHFQDNKALAQHLKSKLHKRRVKQLKVNPYTTLEAEAAAGLNLEKFVNKVGQYQETEPARKQMESELLSTQIAENDQKDKIRNALLFPDKEELQTPEKDDGKDSIATRPVDAMVTE</sequence>
<dbReference type="AlphaFoldDB" id="A0A448YKG2"/>
<dbReference type="PANTHER" id="PTHR46095">
    <property type="entry name" value="ZINC FINGER PROTEIN 593"/>
    <property type="match status" value="1"/>
</dbReference>
<protein>
    <submittedName>
        <fullName evidence="13">DEKNAAC102768</fullName>
    </submittedName>
</protein>
<dbReference type="PROSITE" id="PS00028">
    <property type="entry name" value="ZINC_FINGER_C2H2_1"/>
    <property type="match status" value="1"/>
</dbReference>
<dbReference type="GO" id="GO:0005737">
    <property type="term" value="C:cytoplasm"/>
    <property type="evidence" value="ECO:0007669"/>
    <property type="project" value="UniProtKB-SubCell"/>
</dbReference>
<dbReference type="GO" id="GO:0008270">
    <property type="term" value="F:zinc ion binding"/>
    <property type="evidence" value="ECO:0007669"/>
    <property type="project" value="UniProtKB-KW"/>
</dbReference>
<dbReference type="InterPro" id="IPR051879">
    <property type="entry name" value="C2H2-ZF_Maturation_Protein"/>
</dbReference>
<dbReference type="GO" id="GO:0003676">
    <property type="term" value="F:nucleic acid binding"/>
    <property type="evidence" value="ECO:0007669"/>
    <property type="project" value="InterPro"/>
</dbReference>
<dbReference type="FunCoup" id="A0A448YKG2">
    <property type="interactions" value="444"/>
</dbReference>
<evidence type="ECO:0000256" key="4">
    <source>
        <dbReference type="ARBA" id="ARBA00022517"/>
    </source>
</evidence>
<feature type="region of interest" description="Disordered" evidence="11">
    <location>
        <begin position="134"/>
        <end position="171"/>
    </location>
</feature>
<evidence type="ECO:0000256" key="7">
    <source>
        <dbReference type="ARBA" id="ARBA00022833"/>
    </source>
</evidence>
<dbReference type="GO" id="GO:0043021">
    <property type="term" value="F:ribonucleoprotein complex binding"/>
    <property type="evidence" value="ECO:0007669"/>
    <property type="project" value="UniProtKB-ARBA"/>
</dbReference>
<organism evidence="13 14">
    <name type="scientific">Brettanomyces naardenensis</name>
    <name type="common">Yeast</name>
    <dbReference type="NCBI Taxonomy" id="13370"/>
    <lineage>
        <taxon>Eukaryota</taxon>
        <taxon>Fungi</taxon>
        <taxon>Dikarya</taxon>
        <taxon>Ascomycota</taxon>
        <taxon>Saccharomycotina</taxon>
        <taxon>Pichiomycetes</taxon>
        <taxon>Pichiales</taxon>
        <taxon>Pichiaceae</taxon>
        <taxon>Brettanomyces</taxon>
    </lineage>
</organism>
<keyword evidence="6 10" id="KW-0863">Zinc-finger</keyword>
<comment type="similarity">
    <text evidence="9">Belongs to the ZNF593/BUD20 C2H2-type zinc-finger protein family.</text>
</comment>
<dbReference type="STRING" id="13370.A0A448YKG2"/>
<keyword evidence="8" id="KW-0539">Nucleus</keyword>
<dbReference type="InterPro" id="IPR003604">
    <property type="entry name" value="Matrin/U1-like-C_Znf_C2H2"/>
</dbReference>
<keyword evidence="14" id="KW-1185">Reference proteome</keyword>
<feature type="compositionally biased region" description="Basic and acidic residues" evidence="11">
    <location>
        <begin position="134"/>
        <end position="160"/>
    </location>
</feature>
<accession>A0A448YKG2</accession>
<dbReference type="InterPro" id="IPR036236">
    <property type="entry name" value="Znf_C2H2_sf"/>
</dbReference>
<gene>
    <name evidence="13" type="ORF">BRENAR_LOCUS2158</name>
</gene>
<keyword evidence="5" id="KW-0479">Metal-binding</keyword>
<evidence type="ECO:0000256" key="5">
    <source>
        <dbReference type="ARBA" id="ARBA00022723"/>
    </source>
</evidence>
<evidence type="ECO:0000256" key="11">
    <source>
        <dbReference type="SAM" id="MobiDB-lite"/>
    </source>
</evidence>
<evidence type="ECO:0000256" key="10">
    <source>
        <dbReference type="PROSITE-ProRule" id="PRU00042"/>
    </source>
</evidence>